<proteinExistence type="predicted"/>
<dbReference type="RefSeq" id="WP_143083374.1">
    <property type="nucleotide sequence ID" value="NZ_FOUB01000017.1"/>
</dbReference>
<evidence type="ECO:0000313" key="1">
    <source>
        <dbReference type="EMBL" id="SFM21528.1"/>
    </source>
</evidence>
<dbReference type="Proteomes" id="UP000183287">
    <property type="component" value="Unassembled WGS sequence"/>
</dbReference>
<gene>
    <name evidence="1" type="ORF">SAMN05421863_101761</name>
</gene>
<keyword evidence="2" id="KW-1185">Reference proteome</keyword>
<evidence type="ECO:0000313" key="2">
    <source>
        <dbReference type="Proteomes" id="UP000183287"/>
    </source>
</evidence>
<name>A0A1I4P197_9PROT</name>
<sequence length="67" mass="7406">MDAFIRTGQGTDYGSRLYEKQLLDSDSATLYDRSDLSCAALRPKVANTCVTQRLLSNALALRYSSLT</sequence>
<accession>A0A1I4P197</accession>
<dbReference type="AlphaFoldDB" id="A0A1I4P197"/>
<protein>
    <submittedName>
        <fullName evidence="1">Uncharacterized protein</fullName>
    </submittedName>
</protein>
<reference evidence="2" key="1">
    <citation type="submission" date="2016-10" db="EMBL/GenBank/DDBJ databases">
        <authorList>
            <person name="Varghese N."/>
            <person name="Submissions S."/>
        </authorList>
    </citation>
    <scope>NUCLEOTIDE SEQUENCE [LARGE SCALE GENOMIC DNA]</scope>
    <source>
        <strain evidence="2">Nm44</strain>
    </source>
</reference>
<organism evidence="1 2">
    <name type="scientific">Nitrosomonas communis</name>
    <dbReference type="NCBI Taxonomy" id="44574"/>
    <lineage>
        <taxon>Bacteria</taxon>
        <taxon>Pseudomonadati</taxon>
        <taxon>Pseudomonadota</taxon>
        <taxon>Betaproteobacteria</taxon>
        <taxon>Nitrosomonadales</taxon>
        <taxon>Nitrosomonadaceae</taxon>
        <taxon>Nitrosomonas</taxon>
    </lineage>
</organism>
<dbReference type="EMBL" id="FOUB01000017">
    <property type="protein sequence ID" value="SFM21528.1"/>
    <property type="molecule type" value="Genomic_DNA"/>
</dbReference>